<dbReference type="Pfam" id="PF06687">
    <property type="entry name" value="SUR7"/>
    <property type="match status" value="1"/>
</dbReference>
<feature type="transmembrane region" description="Helical" evidence="3">
    <location>
        <begin position="335"/>
        <end position="357"/>
    </location>
</feature>
<evidence type="ECO:0000313" key="5">
    <source>
        <dbReference type="Proteomes" id="UP000803844"/>
    </source>
</evidence>
<feature type="transmembrane region" description="Helical" evidence="3">
    <location>
        <begin position="386"/>
        <end position="409"/>
    </location>
</feature>
<evidence type="ECO:0000313" key="4">
    <source>
        <dbReference type="EMBL" id="KAF3763676.1"/>
    </source>
</evidence>
<keyword evidence="5" id="KW-1185">Reference proteome</keyword>
<protein>
    <recommendedName>
        <fullName evidence="6">SUR7 protein</fullName>
    </recommendedName>
</protein>
<dbReference type="RefSeq" id="XP_040774637.1">
    <property type="nucleotide sequence ID" value="XM_040920717.1"/>
</dbReference>
<dbReference type="Proteomes" id="UP000803844">
    <property type="component" value="Unassembled WGS sequence"/>
</dbReference>
<evidence type="ECO:0000256" key="2">
    <source>
        <dbReference type="SAM" id="MobiDB-lite"/>
    </source>
</evidence>
<dbReference type="GeneID" id="63837846"/>
<evidence type="ECO:0000256" key="3">
    <source>
        <dbReference type="SAM" id="Phobius"/>
    </source>
</evidence>
<comment type="caution">
    <text evidence="4">The sequence shown here is derived from an EMBL/GenBank/DDBJ whole genome shotgun (WGS) entry which is preliminary data.</text>
</comment>
<evidence type="ECO:0008006" key="6">
    <source>
        <dbReference type="Google" id="ProtNLM"/>
    </source>
</evidence>
<accession>A0A9P4XZB6</accession>
<keyword evidence="3" id="KW-1133">Transmembrane helix</keyword>
<dbReference type="EMBL" id="MU032349">
    <property type="protein sequence ID" value="KAF3763676.1"/>
    <property type="molecule type" value="Genomic_DNA"/>
</dbReference>
<dbReference type="PANTHER" id="PTHR28019:SF7">
    <property type="entry name" value="SUR7 PROTEIN"/>
    <property type="match status" value="1"/>
</dbReference>
<feature type="coiled-coil region" evidence="1">
    <location>
        <begin position="178"/>
        <end position="205"/>
    </location>
</feature>
<proteinExistence type="predicted"/>
<dbReference type="AlphaFoldDB" id="A0A9P4XZB6"/>
<dbReference type="GO" id="GO:0051285">
    <property type="term" value="C:cell cortex of cell tip"/>
    <property type="evidence" value="ECO:0007669"/>
    <property type="project" value="TreeGrafter"/>
</dbReference>
<keyword evidence="1" id="KW-0175">Coiled coil</keyword>
<dbReference type="GO" id="GO:0005886">
    <property type="term" value="C:plasma membrane"/>
    <property type="evidence" value="ECO:0007669"/>
    <property type="project" value="InterPro"/>
</dbReference>
<reference evidence="4" key="1">
    <citation type="journal article" date="2020" name="Phytopathology">
        <title>Genome sequence of the chestnut blight fungus Cryphonectria parasitica EP155: A fundamental resource for an archetypical invasive plant pathogen.</title>
        <authorList>
            <person name="Crouch J.A."/>
            <person name="Dawe A."/>
            <person name="Aerts A."/>
            <person name="Barry K."/>
            <person name="Churchill A.C.L."/>
            <person name="Grimwood J."/>
            <person name="Hillman B."/>
            <person name="Milgroom M.G."/>
            <person name="Pangilinan J."/>
            <person name="Smith M."/>
            <person name="Salamov A."/>
            <person name="Schmutz J."/>
            <person name="Yadav J."/>
            <person name="Grigoriev I.V."/>
            <person name="Nuss D."/>
        </authorList>
    </citation>
    <scope>NUCLEOTIDE SEQUENCE</scope>
    <source>
        <strain evidence="4">EP155</strain>
    </source>
</reference>
<keyword evidence="3" id="KW-0472">Membrane</keyword>
<gene>
    <name evidence="4" type="ORF">M406DRAFT_332140</name>
</gene>
<dbReference type="GO" id="GO:0031505">
    <property type="term" value="P:fungal-type cell wall organization"/>
    <property type="evidence" value="ECO:0007669"/>
    <property type="project" value="TreeGrafter"/>
</dbReference>
<sequence>MALVAVPRLGAGPGSPPMSFRETFDDDGAPRGSPTQERYVQQKLPLRFRYFWPGAASALFAAVSLILVIFAIIPGHSPGYMEDYHVVYFNTSTLGKSLLNDTSLKVRSAAMPQITEPPNLLRRYHAAPAKRFGVSDLTSDIGKGAGAATSAAAEAATAAGSVATEAASVVESAASAATSGLAHLVDEAKEELEKIEDDLADELYSKLNIQQWYSVHLLDLCYGNFTPNATSAGASFNTTNCTTPADYTKILNFSSILNQSLSVGPYQLDLSDIGLVQDAVDGINDAMKVLADCLRAILAMYIISAFFGLLSVGFSIWSIFAIKITGEMSHRTKQLAIYGNLGFAFASCLFLFIGSLVTTLGGKKVVEEVRAHGAAYGLAAYRGGGFLALSWAAFALIVIVTAFWTFAWADAIRSRRRTRKATARAQEKLGY</sequence>
<evidence type="ECO:0000256" key="1">
    <source>
        <dbReference type="SAM" id="Coils"/>
    </source>
</evidence>
<name>A0A9P4XZB6_CRYP1</name>
<organism evidence="4 5">
    <name type="scientific">Cryphonectria parasitica (strain ATCC 38755 / EP155)</name>
    <dbReference type="NCBI Taxonomy" id="660469"/>
    <lineage>
        <taxon>Eukaryota</taxon>
        <taxon>Fungi</taxon>
        <taxon>Dikarya</taxon>
        <taxon>Ascomycota</taxon>
        <taxon>Pezizomycotina</taxon>
        <taxon>Sordariomycetes</taxon>
        <taxon>Sordariomycetidae</taxon>
        <taxon>Diaporthales</taxon>
        <taxon>Cryphonectriaceae</taxon>
        <taxon>Cryphonectria-Endothia species complex</taxon>
        <taxon>Cryphonectria</taxon>
    </lineage>
</organism>
<keyword evidence="3" id="KW-0812">Transmembrane</keyword>
<dbReference type="PANTHER" id="PTHR28019">
    <property type="entry name" value="CELL MEMBRANE PROTEIN YLR413W-RELATED"/>
    <property type="match status" value="1"/>
</dbReference>
<feature type="transmembrane region" description="Helical" evidence="3">
    <location>
        <begin position="298"/>
        <end position="323"/>
    </location>
</feature>
<dbReference type="InterPro" id="IPR009571">
    <property type="entry name" value="SUR7/Rim9-like_fungi"/>
</dbReference>
<feature type="transmembrane region" description="Helical" evidence="3">
    <location>
        <begin position="50"/>
        <end position="73"/>
    </location>
</feature>
<dbReference type="InterPro" id="IPR052413">
    <property type="entry name" value="SUR7_domain"/>
</dbReference>
<dbReference type="OrthoDB" id="4159154at2759"/>
<feature type="region of interest" description="Disordered" evidence="2">
    <location>
        <begin position="1"/>
        <end position="36"/>
    </location>
</feature>